<dbReference type="InterPro" id="IPR050119">
    <property type="entry name" value="CCR1-9-like"/>
</dbReference>
<dbReference type="AlphaFoldDB" id="A0A9Q0DVL4"/>
<protein>
    <recommendedName>
        <fullName evidence="10">G-protein coupled receptors family 1 profile domain-containing protein</fullName>
    </recommendedName>
</protein>
<feature type="transmembrane region" description="Helical" evidence="9">
    <location>
        <begin position="45"/>
        <end position="65"/>
    </location>
</feature>
<evidence type="ECO:0000313" key="11">
    <source>
        <dbReference type="EMBL" id="KAJ3594511.1"/>
    </source>
</evidence>
<dbReference type="SUPFAM" id="SSF81321">
    <property type="entry name" value="Family A G protein-coupled receptor-like"/>
    <property type="match status" value="1"/>
</dbReference>
<dbReference type="Gene3D" id="1.20.1070.10">
    <property type="entry name" value="Rhodopsin 7-helix transmembrane proteins"/>
    <property type="match status" value="1"/>
</dbReference>
<name>A0A9Q0DVL4_9TELE</name>
<keyword evidence="6 8" id="KW-0675">Receptor</keyword>
<proteinExistence type="inferred from homology"/>
<dbReference type="GO" id="GO:0009897">
    <property type="term" value="C:external side of plasma membrane"/>
    <property type="evidence" value="ECO:0007669"/>
    <property type="project" value="TreeGrafter"/>
</dbReference>
<reference evidence="11" key="1">
    <citation type="submission" date="2022-07" db="EMBL/GenBank/DDBJ databases">
        <title>Chromosome-level genome of Muraenolepis orangiensis.</title>
        <authorList>
            <person name="Kim J."/>
        </authorList>
    </citation>
    <scope>NUCLEOTIDE SEQUENCE</scope>
    <source>
        <strain evidence="11">KU_S4_2022</strain>
        <tissue evidence="11">Muscle</tissue>
    </source>
</reference>
<dbReference type="CDD" id="cd00637">
    <property type="entry name" value="7tm_classA_rhodopsin-like"/>
    <property type="match status" value="1"/>
</dbReference>
<dbReference type="GO" id="GO:0019957">
    <property type="term" value="F:C-C chemokine binding"/>
    <property type="evidence" value="ECO:0007669"/>
    <property type="project" value="TreeGrafter"/>
</dbReference>
<evidence type="ECO:0000256" key="5">
    <source>
        <dbReference type="ARBA" id="ARBA00023136"/>
    </source>
</evidence>
<dbReference type="Proteomes" id="UP001148018">
    <property type="component" value="Unassembled WGS sequence"/>
</dbReference>
<comment type="similarity">
    <text evidence="8">Belongs to the G-protein coupled receptor 1 family.</text>
</comment>
<dbReference type="Pfam" id="PF00001">
    <property type="entry name" value="7tm_1"/>
    <property type="match status" value="1"/>
</dbReference>
<keyword evidence="5 9" id="KW-0472">Membrane</keyword>
<evidence type="ECO:0000256" key="7">
    <source>
        <dbReference type="ARBA" id="ARBA00023224"/>
    </source>
</evidence>
<evidence type="ECO:0000256" key="9">
    <source>
        <dbReference type="SAM" id="Phobius"/>
    </source>
</evidence>
<dbReference type="OrthoDB" id="8733891at2759"/>
<evidence type="ECO:0000313" key="12">
    <source>
        <dbReference type="Proteomes" id="UP001148018"/>
    </source>
</evidence>
<dbReference type="GO" id="GO:0016493">
    <property type="term" value="F:C-C chemokine receptor activity"/>
    <property type="evidence" value="ECO:0007669"/>
    <property type="project" value="TreeGrafter"/>
</dbReference>
<dbReference type="GO" id="GO:0006955">
    <property type="term" value="P:immune response"/>
    <property type="evidence" value="ECO:0007669"/>
    <property type="project" value="TreeGrafter"/>
</dbReference>
<accession>A0A9Q0DVL4</accession>
<evidence type="ECO:0000256" key="3">
    <source>
        <dbReference type="ARBA" id="ARBA00022989"/>
    </source>
</evidence>
<organism evidence="11 12">
    <name type="scientific">Muraenolepis orangiensis</name>
    <name type="common">Patagonian moray cod</name>
    <dbReference type="NCBI Taxonomy" id="630683"/>
    <lineage>
        <taxon>Eukaryota</taxon>
        <taxon>Metazoa</taxon>
        <taxon>Chordata</taxon>
        <taxon>Craniata</taxon>
        <taxon>Vertebrata</taxon>
        <taxon>Euteleostomi</taxon>
        <taxon>Actinopterygii</taxon>
        <taxon>Neopterygii</taxon>
        <taxon>Teleostei</taxon>
        <taxon>Neoteleostei</taxon>
        <taxon>Acanthomorphata</taxon>
        <taxon>Zeiogadaria</taxon>
        <taxon>Gadariae</taxon>
        <taxon>Gadiformes</taxon>
        <taxon>Muraenolepidoidei</taxon>
        <taxon>Muraenolepididae</taxon>
        <taxon>Muraenolepis</taxon>
    </lineage>
</organism>
<dbReference type="EMBL" id="JANIIK010000111">
    <property type="protein sequence ID" value="KAJ3594511.1"/>
    <property type="molecule type" value="Genomic_DNA"/>
</dbReference>
<dbReference type="InterPro" id="IPR000276">
    <property type="entry name" value="GPCR_Rhodpsn"/>
</dbReference>
<dbReference type="InterPro" id="IPR017452">
    <property type="entry name" value="GPCR_Rhodpsn_7TM"/>
</dbReference>
<dbReference type="PRINTS" id="PR00237">
    <property type="entry name" value="GPCRRHODOPSN"/>
</dbReference>
<evidence type="ECO:0000256" key="1">
    <source>
        <dbReference type="ARBA" id="ARBA00004370"/>
    </source>
</evidence>
<gene>
    <name evidence="11" type="ORF">NHX12_003818</name>
</gene>
<keyword evidence="2 8" id="KW-0812">Transmembrane</keyword>
<feature type="domain" description="G-protein coupled receptors family 1 profile" evidence="10">
    <location>
        <begin position="24"/>
        <end position="138"/>
    </location>
</feature>
<dbReference type="PROSITE" id="PS50262">
    <property type="entry name" value="G_PROTEIN_RECEP_F1_2"/>
    <property type="match status" value="1"/>
</dbReference>
<dbReference type="PROSITE" id="PS00237">
    <property type="entry name" value="G_PROTEIN_RECEP_F1_1"/>
    <property type="match status" value="1"/>
</dbReference>
<comment type="caution">
    <text evidence="11">The sequence shown here is derived from an EMBL/GenBank/DDBJ whole genome shotgun (WGS) entry which is preliminary data.</text>
</comment>
<keyword evidence="4 8" id="KW-0297">G-protein coupled receptor</keyword>
<dbReference type="PANTHER" id="PTHR10489">
    <property type="entry name" value="CELL ADHESION MOLECULE"/>
    <property type="match status" value="1"/>
</dbReference>
<keyword evidence="3 9" id="KW-1133">Transmembrane helix</keyword>
<evidence type="ECO:0000256" key="6">
    <source>
        <dbReference type="ARBA" id="ARBA00023170"/>
    </source>
</evidence>
<keyword evidence="7 8" id="KW-0807">Transducer</keyword>
<dbReference type="GO" id="GO:0007204">
    <property type="term" value="P:positive regulation of cytosolic calcium ion concentration"/>
    <property type="evidence" value="ECO:0007669"/>
    <property type="project" value="TreeGrafter"/>
</dbReference>
<dbReference type="GO" id="GO:0019722">
    <property type="term" value="P:calcium-mediated signaling"/>
    <property type="evidence" value="ECO:0007669"/>
    <property type="project" value="TreeGrafter"/>
</dbReference>
<feature type="transmembrane region" description="Helical" evidence="9">
    <location>
        <begin position="15"/>
        <end position="33"/>
    </location>
</feature>
<evidence type="ECO:0000256" key="8">
    <source>
        <dbReference type="RuleBase" id="RU000688"/>
    </source>
</evidence>
<keyword evidence="12" id="KW-1185">Reference proteome</keyword>
<dbReference type="GO" id="GO:0060326">
    <property type="term" value="P:cell chemotaxis"/>
    <property type="evidence" value="ECO:0007669"/>
    <property type="project" value="TreeGrafter"/>
</dbReference>
<evidence type="ECO:0000256" key="2">
    <source>
        <dbReference type="ARBA" id="ARBA00022692"/>
    </source>
</evidence>
<evidence type="ECO:0000259" key="10">
    <source>
        <dbReference type="PROSITE" id="PS50262"/>
    </source>
</evidence>
<dbReference type="PANTHER" id="PTHR10489:SF730">
    <property type="entry name" value="CHEMOKINE XC RECEPTOR 1"/>
    <property type="match status" value="1"/>
</dbReference>
<comment type="subcellular location">
    <subcellularLocation>
        <location evidence="1">Membrane</location>
    </subcellularLocation>
</comment>
<sequence>MFLKKGIDFDYDYSQWNSTVCVISNGLLLRVLVIHKELKKVINLYIFNLACSDIVIMLSLSFTIADIIHLPVSRQIGDIGCKLERGAYRTGRISSTIFLTALSVDRFTTVVFYKWTINPVRRRWCTLGVCTVAWIVSISFGRFLQQESGTSRAYQL</sequence>
<evidence type="ECO:0000256" key="4">
    <source>
        <dbReference type="ARBA" id="ARBA00023040"/>
    </source>
</evidence>